<gene>
    <name evidence="1" type="ORF">DFP94_1011356</name>
</gene>
<proteinExistence type="predicted"/>
<reference evidence="1 2" key="1">
    <citation type="submission" date="2018-07" db="EMBL/GenBank/DDBJ databases">
        <title>Genomic Encyclopedia of Type Strains, Phase III (KMG-III): the genomes of soil and plant-associated and newly described type strains.</title>
        <authorList>
            <person name="Whitman W."/>
        </authorList>
    </citation>
    <scope>NUCLEOTIDE SEQUENCE [LARGE SCALE GENOMIC DNA]</scope>
    <source>
        <strain evidence="1 2">CECT 8333</strain>
    </source>
</reference>
<protein>
    <submittedName>
        <fullName evidence="1">Uncharacterized protein</fullName>
    </submittedName>
</protein>
<sequence>MMDVYMVAALAVIFGLFYAFAGWCERVVDDKGGKEQ</sequence>
<comment type="caution">
    <text evidence="1">The sequence shown here is derived from an EMBL/GenBank/DDBJ whole genome shotgun (WGS) entry which is preliminary data.</text>
</comment>
<evidence type="ECO:0000313" key="2">
    <source>
        <dbReference type="Proteomes" id="UP000253090"/>
    </source>
</evidence>
<dbReference type="EMBL" id="QPJW01000001">
    <property type="protein sequence ID" value="RCX23754.1"/>
    <property type="molecule type" value="Genomic_DNA"/>
</dbReference>
<dbReference type="Proteomes" id="UP000253090">
    <property type="component" value="Unassembled WGS sequence"/>
</dbReference>
<keyword evidence="2" id="KW-1185">Reference proteome</keyword>
<dbReference type="AlphaFoldDB" id="A0A369BVT2"/>
<name>A0A369BVT2_9BACL</name>
<accession>A0A369BVT2</accession>
<evidence type="ECO:0000313" key="1">
    <source>
        <dbReference type="EMBL" id="RCX23754.1"/>
    </source>
</evidence>
<organism evidence="1 2">
    <name type="scientific">Fontibacillus phaseoli</name>
    <dbReference type="NCBI Taxonomy" id="1416533"/>
    <lineage>
        <taxon>Bacteria</taxon>
        <taxon>Bacillati</taxon>
        <taxon>Bacillota</taxon>
        <taxon>Bacilli</taxon>
        <taxon>Bacillales</taxon>
        <taxon>Paenibacillaceae</taxon>
        <taxon>Fontibacillus</taxon>
    </lineage>
</organism>